<accession>A0A0F9FU28</accession>
<dbReference type="CDD" id="cd00397">
    <property type="entry name" value="DNA_BRE_C"/>
    <property type="match status" value="1"/>
</dbReference>
<dbReference type="GO" id="GO:0015074">
    <property type="term" value="P:DNA integration"/>
    <property type="evidence" value="ECO:0007669"/>
    <property type="project" value="InterPro"/>
</dbReference>
<protein>
    <recommendedName>
        <fullName evidence="3">Tyr recombinase domain-containing protein</fullName>
    </recommendedName>
</protein>
<dbReference type="PROSITE" id="PS51898">
    <property type="entry name" value="TYR_RECOMBINASE"/>
    <property type="match status" value="1"/>
</dbReference>
<name>A0A0F9FU28_9ZZZZ</name>
<sequence>EMRQPRLALTSEQLTALLSAADPRHRLALSLAGDCGLRVGELTALHLADVDRTGCTLHVMGKGRKPRVVPFAGRTAALLPVFRRLSWNPPLVARTVRTVERWVRAAAGRSGIVLPPGNCVHCLRHTYATRLVRAGVRLDVVQRLLGHAKLATTAVYLHSSIDDLHDAMATLTDHERQAAIRIAGSNVVFEQKDDTSSTWAAGMAPRQKIIDFRPRRSYS</sequence>
<reference evidence="4" key="1">
    <citation type="journal article" date="2015" name="Nature">
        <title>Complex archaea that bridge the gap between prokaryotes and eukaryotes.</title>
        <authorList>
            <person name="Spang A."/>
            <person name="Saw J.H."/>
            <person name="Jorgensen S.L."/>
            <person name="Zaremba-Niedzwiedzka K."/>
            <person name="Martijn J."/>
            <person name="Lind A.E."/>
            <person name="van Eijk R."/>
            <person name="Schleper C."/>
            <person name="Guy L."/>
            <person name="Ettema T.J."/>
        </authorList>
    </citation>
    <scope>NUCLEOTIDE SEQUENCE</scope>
</reference>
<dbReference type="InterPro" id="IPR013762">
    <property type="entry name" value="Integrase-like_cat_sf"/>
</dbReference>
<dbReference type="AlphaFoldDB" id="A0A0F9FU28"/>
<gene>
    <name evidence="4" type="ORF">LCGC14_1911540</name>
</gene>
<dbReference type="Gene3D" id="1.10.443.10">
    <property type="entry name" value="Intergrase catalytic core"/>
    <property type="match status" value="1"/>
</dbReference>
<dbReference type="InterPro" id="IPR002104">
    <property type="entry name" value="Integrase_catalytic"/>
</dbReference>
<dbReference type="PANTHER" id="PTHR30349">
    <property type="entry name" value="PHAGE INTEGRASE-RELATED"/>
    <property type="match status" value="1"/>
</dbReference>
<evidence type="ECO:0000256" key="1">
    <source>
        <dbReference type="ARBA" id="ARBA00023125"/>
    </source>
</evidence>
<feature type="domain" description="Tyr recombinase" evidence="3">
    <location>
        <begin position="4"/>
        <end position="169"/>
    </location>
</feature>
<feature type="non-terminal residue" evidence="4">
    <location>
        <position position="1"/>
    </location>
</feature>
<evidence type="ECO:0000256" key="2">
    <source>
        <dbReference type="ARBA" id="ARBA00023172"/>
    </source>
</evidence>
<keyword evidence="2" id="KW-0233">DNA recombination</keyword>
<dbReference type="GO" id="GO:0003677">
    <property type="term" value="F:DNA binding"/>
    <property type="evidence" value="ECO:0007669"/>
    <property type="project" value="UniProtKB-KW"/>
</dbReference>
<organism evidence="4">
    <name type="scientific">marine sediment metagenome</name>
    <dbReference type="NCBI Taxonomy" id="412755"/>
    <lineage>
        <taxon>unclassified sequences</taxon>
        <taxon>metagenomes</taxon>
        <taxon>ecological metagenomes</taxon>
    </lineage>
</organism>
<dbReference type="GO" id="GO:0006310">
    <property type="term" value="P:DNA recombination"/>
    <property type="evidence" value="ECO:0007669"/>
    <property type="project" value="UniProtKB-KW"/>
</dbReference>
<dbReference type="SUPFAM" id="SSF56349">
    <property type="entry name" value="DNA breaking-rejoining enzymes"/>
    <property type="match status" value="1"/>
</dbReference>
<dbReference type="EMBL" id="LAZR01020200">
    <property type="protein sequence ID" value="KKL89748.1"/>
    <property type="molecule type" value="Genomic_DNA"/>
</dbReference>
<dbReference type="InterPro" id="IPR050090">
    <property type="entry name" value="Tyrosine_recombinase_XerCD"/>
</dbReference>
<dbReference type="Pfam" id="PF00589">
    <property type="entry name" value="Phage_integrase"/>
    <property type="match status" value="1"/>
</dbReference>
<comment type="caution">
    <text evidence="4">The sequence shown here is derived from an EMBL/GenBank/DDBJ whole genome shotgun (WGS) entry which is preliminary data.</text>
</comment>
<evidence type="ECO:0000313" key="4">
    <source>
        <dbReference type="EMBL" id="KKL89748.1"/>
    </source>
</evidence>
<keyword evidence="1" id="KW-0238">DNA-binding</keyword>
<proteinExistence type="predicted"/>
<dbReference type="InterPro" id="IPR011010">
    <property type="entry name" value="DNA_brk_join_enz"/>
</dbReference>
<evidence type="ECO:0000259" key="3">
    <source>
        <dbReference type="PROSITE" id="PS51898"/>
    </source>
</evidence>
<dbReference type="PANTHER" id="PTHR30349:SF41">
    <property type="entry name" value="INTEGRASE_RECOMBINASE PROTEIN MJ0367-RELATED"/>
    <property type="match status" value="1"/>
</dbReference>